<sequence>MWRVPLRTWFLVRLSALVAAVILAVPGTGAAAAVRQSFPPPTGDPRIIRSGARLTMLFDRACGLTTGPAADRQGDVFFADLEPSTRCRNAQGRPQAGVIYRYRSADGRTTVFRSPSGQANGMQFDADGNLVVAESADYGGRRVTRIDPRTGQSVVLADRYQGRPLNSPNGVSIDERGRIYITDPRYDGPEPVDQPVEGIYRIDRDRSIHRIIVNAAKPNGVWVSPDQRTLYVADFDTGFLDELRLTPAELASIPPRLMTLWAYPLHPDGTVGERRALVNYLPRFGPDGITTDVDGNLYVAVRDTTAPGIRVYAPNGHELARIPTGDALPTSAEFGTGTQAHVLYITAGKGLYRIDLNSRGYKLPQHGATASPTG</sequence>
<dbReference type="EMBL" id="JAATVY010000010">
    <property type="protein sequence ID" value="NJC71284.1"/>
    <property type="molecule type" value="Genomic_DNA"/>
</dbReference>
<gene>
    <name evidence="4" type="ORF">HC031_16410</name>
</gene>
<dbReference type="InterPro" id="IPR011042">
    <property type="entry name" value="6-blade_b-propeller_TolB-like"/>
</dbReference>
<feature type="domain" description="SMP-30/Gluconolactonase/LRE-like region" evidence="3">
    <location>
        <begin position="259"/>
        <end position="347"/>
    </location>
</feature>
<feature type="domain" description="SMP-30/Gluconolactonase/LRE-like region" evidence="3">
    <location>
        <begin position="97"/>
        <end position="240"/>
    </location>
</feature>
<proteinExistence type="inferred from homology"/>
<evidence type="ECO:0000259" key="3">
    <source>
        <dbReference type="Pfam" id="PF08450"/>
    </source>
</evidence>
<dbReference type="PANTHER" id="PTHR47572:SF4">
    <property type="entry name" value="LACTONASE DRP35"/>
    <property type="match status" value="1"/>
</dbReference>
<dbReference type="Gene3D" id="2.120.10.30">
    <property type="entry name" value="TolB, C-terminal domain"/>
    <property type="match status" value="1"/>
</dbReference>
<dbReference type="SUPFAM" id="SSF63829">
    <property type="entry name" value="Calcium-dependent phosphotriesterase"/>
    <property type="match status" value="1"/>
</dbReference>
<dbReference type="InterPro" id="IPR051262">
    <property type="entry name" value="SMP-30/CGR1_Lactonase"/>
</dbReference>
<dbReference type="Pfam" id="PF08450">
    <property type="entry name" value="SGL"/>
    <property type="match status" value="2"/>
</dbReference>
<keyword evidence="2" id="KW-0378">Hydrolase</keyword>
<protein>
    <submittedName>
        <fullName evidence="4">SMP-30/gluconolactonase/LRE family protein</fullName>
    </submittedName>
</protein>
<comment type="caution">
    <text evidence="4">The sequence shown here is derived from an EMBL/GenBank/DDBJ whole genome shotgun (WGS) entry which is preliminary data.</text>
</comment>
<reference evidence="4 5" key="1">
    <citation type="submission" date="2020-03" db="EMBL/GenBank/DDBJ databases">
        <title>WGS of the type strain of Planosporangium spp.</title>
        <authorList>
            <person name="Thawai C."/>
        </authorList>
    </citation>
    <scope>NUCLEOTIDE SEQUENCE [LARGE SCALE GENOMIC DNA]</scope>
    <source>
        <strain evidence="4 5">TBRC 5610</strain>
    </source>
</reference>
<evidence type="ECO:0000313" key="5">
    <source>
        <dbReference type="Proteomes" id="UP000722989"/>
    </source>
</evidence>
<comment type="similarity">
    <text evidence="1">Belongs to the SMP-30/CGR1 family.</text>
</comment>
<dbReference type="InterPro" id="IPR013658">
    <property type="entry name" value="SGL"/>
</dbReference>
<accession>A0ABX0Y1Q4</accession>
<evidence type="ECO:0000313" key="4">
    <source>
        <dbReference type="EMBL" id="NJC71284.1"/>
    </source>
</evidence>
<dbReference type="RefSeq" id="WP_167926185.1">
    <property type="nucleotide sequence ID" value="NZ_JAATVY010000010.1"/>
</dbReference>
<organism evidence="4 5">
    <name type="scientific">Planosporangium thailandense</name>
    <dbReference type="NCBI Taxonomy" id="765197"/>
    <lineage>
        <taxon>Bacteria</taxon>
        <taxon>Bacillati</taxon>
        <taxon>Actinomycetota</taxon>
        <taxon>Actinomycetes</taxon>
        <taxon>Micromonosporales</taxon>
        <taxon>Micromonosporaceae</taxon>
        <taxon>Planosporangium</taxon>
    </lineage>
</organism>
<evidence type="ECO:0000256" key="2">
    <source>
        <dbReference type="ARBA" id="ARBA00022801"/>
    </source>
</evidence>
<name>A0ABX0Y1Q4_9ACTN</name>
<evidence type="ECO:0000256" key="1">
    <source>
        <dbReference type="ARBA" id="ARBA00008853"/>
    </source>
</evidence>
<keyword evidence="5" id="KW-1185">Reference proteome</keyword>
<dbReference type="Proteomes" id="UP000722989">
    <property type="component" value="Unassembled WGS sequence"/>
</dbReference>
<dbReference type="PANTHER" id="PTHR47572">
    <property type="entry name" value="LIPOPROTEIN-RELATED"/>
    <property type="match status" value="1"/>
</dbReference>